<dbReference type="InterPro" id="IPR012505">
    <property type="entry name" value="YbbR"/>
</dbReference>
<dbReference type="PANTHER" id="PTHR37804">
    <property type="entry name" value="CDAA REGULATORY PROTEIN CDAR"/>
    <property type="match status" value="1"/>
</dbReference>
<dbReference type="RefSeq" id="WP_249656269.1">
    <property type="nucleotide sequence ID" value="NZ_JAMFMA010000001.1"/>
</dbReference>
<dbReference type="EMBL" id="JAMFMA010000001">
    <property type="protein sequence ID" value="MCL6273095.1"/>
    <property type="molecule type" value="Genomic_DNA"/>
</dbReference>
<sequence length="318" mass="36756">MVKNIMQGLNRKKVKVFLLFLICSFFAWFLSNLSESYESRVNLNLNYRNLPDTLLLGNNAVETMEAKLRTSGFQFLYYKFWNKRVNLDLAEVEYRNGRFLLSEDQLKKQLDRQLSQNISLLDLDRNQLTVDLYQVARKEIPVVAQLNIEYEQNYILDGPPVINPKNVTIKGPNSEIDTIQRILTAEIKLVNVSTDFTQEVQLVFPKNLVNSIFSHSRVAVTGKVAKFSEEVFEVPVRVINHPEGYQVKTFPNSVKLLCKATVERLKLLSPNNFEVVADYKQLGNANGDELILEVFRQPENVYDLKLMVNKVNFVLEQE</sequence>
<dbReference type="Pfam" id="PF07949">
    <property type="entry name" value="YbbR"/>
    <property type="match status" value="1"/>
</dbReference>
<comment type="caution">
    <text evidence="1">The sequence shown here is derived from an EMBL/GenBank/DDBJ whole genome shotgun (WGS) entry which is preliminary data.</text>
</comment>
<name>A0ABT0PNX4_9FLAO</name>
<reference evidence="1 2" key="1">
    <citation type="submission" date="2022-05" db="EMBL/GenBank/DDBJ databases">
        <authorList>
            <person name="Park J.-S."/>
        </authorList>
    </citation>
    <scope>NUCLEOTIDE SEQUENCE [LARGE SCALE GENOMIC DNA]</scope>
    <source>
        <strain evidence="1 2">2012CJ35-5</strain>
    </source>
</reference>
<dbReference type="PANTHER" id="PTHR37804:SF1">
    <property type="entry name" value="CDAA REGULATORY PROTEIN CDAR"/>
    <property type="match status" value="1"/>
</dbReference>
<evidence type="ECO:0000313" key="1">
    <source>
        <dbReference type="EMBL" id="MCL6273095.1"/>
    </source>
</evidence>
<evidence type="ECO:0000313" key="2">
    <source>
        <dbReference type="Proteomes" id="UP001203607"/>
    </source>
</evidence>
<gene>
    <name evidence="1" type="ORF">M3P19_03690</name>
</gene>
<dbReference type="InterPro" id="IPR053154">
    <property type="entry name" value="c-di-AMP_regulator"/>
</dbReference>
<accession>A0ABT0PNX4</accession>
<keyword evidence="2" id="KW-1185">Reference proteome</keyword>
<protein>
    <submittedName>
        <fullName evidence="1">YbbR-like domain-containing protein</fullName>
    </submittedName>
</protein>
<proteinExistence type="predicted"/>
<dbReference type="Gene3D" id="2.170.120.40">
    <property type="entry name" value="YbbR-like domain"/>
    <property type="match status" value="1"/>
</dbReference>
<organism evidence="1 2">
    <name type="scientific">Flagellimonas spongiicola</name>
    <dbReference type="NCBI Taxonomy" id="2942208"/>
    <lineage>
        <taxon>Bacteria</taxon>
        <taxon>Pseudomonadati</taxon>
        <taxon>Bacteroidota</taxon>
        <taxon>Flavobacteriia</taxon>
        <taxon>Flavobacteriales</taxon>
        <taxon>Flavobacteriaceae</taxon>
        <taxon>Flagellimonas</taxon>
    </lineage>
</organism>
<dbReference type="Proteomes" id="UP001203607">
    <property type="component" value="Unassembled WGS sequence"/>
</dbReference>
<dbReference type="Gene3D" id="2.170.120.30">
    <property type="match status" value="1"/>
</dbReference>